<keyword evidence="1" id="KW-0812">Transmembrane</keyword>
<proteinExistence type="predicted"/>
<dbReference type="RefSeq" id="WP_065254360.1">
    <property type="nucleotide sequence ID" value="NZ_JAQLCW010000017.1"/>
</dbReference>
<dbReference type="OrthoDB" id="9792074at2"/>
<gene>
    <name evidence="3" type="ORF">CP373A1_03285</name>
</gene>
<dbReference type="PANTHER" id="PTHR34385">
    <property type="entry name" value="D-ALANYL-D-ALANINE CARBOXYPEPTIDASE"/>
    <property type="match status" value="1"/>
</dbReference>
<dbReference type="Proteomes" id="UP000092714">
    <property type="component" value="Unassembled WGS sequence"/>
</dbReference>
<dbReference type="InterPro" id="IPR058193">
    <property type="entry name" value="VanY/YodJ_core_dom"/>
</dbReference>
<comment type="caution">
    <text evidence="3">The sequence shown here is derived from an EMBL/GenBank/DDBJ whole genome shotgun (WGS) entry which is preliminary data.</text>
</comment>
<evidence type="ECO:0000313" key="3">
    <source>
        <dbReference type="EMBL" id="OBY11959.1"/>
    </source>
</evidence>
<dbReference type="PANTHER" id="PTHR34385:SF1">
    <property type="entry name" value="PEPTIDOGLYCAN L-ALANYL-D-GLUTAMATE ENDOPEPTIDASE CWLK"/>
    <property type="match status" value="1"/>
</dbReference>
<dbReference type="GO" id="GO:0008233">
    <property type="term" value="F:peptidase activity"/>
    <property type="evidence" value="ECO:0007669"/>
    <property type="project" value="InterPro"/>
</dbReference>
<keyword evidence="1" id="KW-0472">Membrane</keyword>
<feature type="domain" description="D-alanyl-D-alanine carboxypeptidase-like core" evidence="2">
    <location>
        <begin position="101"/>
        <end position="216"/>
    </location>
</feature>
<name>A0A1B8RT16_9CLOT</name>
<dbReference type="AlphaFoldDB" id="A0A1B8RT16"/>
<dbReference type="EMBL" id="MAPZ01000010">
    <property type="protein sequence ID" value="OBY11959.1"/>
    <property type="molecule type" value="Genomic_DNA"/>
</dbReference>
<dbReference type="GO" id="GO:0006508">
    <property type="term" value="P:proteolysis"/>
    <property type="evidence" value="ECO:0007669"/>
    <property type="project" value="InterPro"/>
</dbReference>
<accession>A0A1B8RT16</accession>
<keyword evidence="1" id="KW-1133">Transmembrane helix</keyword>
<dbReference type="InterPro" id="IPR003709">
    <property type="entry name" value="VanY-like_core_dom"/>
</dbReference>
<keyword evidence="4" id="KW-1185">Reference proteome</keyword>
<sequence>MKKNKYMILITLAIIIIMIAYTAIKRPDIKYGIMTLFDKRESITLEELDIVTQKVDISDIEEGKYNNIKYTNNMWLVNNDNKLDYNNNLNLVEFRDTDLFVNREVVEPLESLLKDSKEYTEDKLLIMSTYRDKREQEDLYKEDSSLAAKVGYSEHETGLALDLYVHTLAQKNFIKSQVGKWVNSNAYKYGFIIRYPFLGKSKTGFNYEPWHIRYVGLPHSNIIYNNRLTLEEYYHLYEKDKFYKYGEYIISYESSHNNSLDIPKEYKTIEISKDNRGGYIITSKIK</sequence>
<feature type="transmembrane region" description="Helical" evidence="1">
    <location>
        <begin position="6"/>
        <end position="24"/>
    </location>
</feature>
<organism evidence="3 4">
    <name type="scientific">Clostridium paraputrificum</name>
    <dbReference type="NCBI Taxonomy" id="29363"/>
    <lineage>
        <taxon>Bacteria</taxon>
        <taxon>Bacillati</taxon>
        <taxon>Bacillota</taxon>
        <taxon>Clostridia</taxon>
        <taxon>Eubacteriales</taxon>
        <taxon>Clostridiaceae</taxon>
        <taxon>Clostridium</taxon>
    </lineage>
</organism>
<protein>
    <recommendedName>
        <fullName evidence="2">D-alanyl-D-alanine carboxypeptidase-like core domain-containing protein</fullName>
    </recommendedName>
</protein>
<dbReference type="InterPro" id="IPR009045">
    <property type="entry name" value="Zn_M74/Hedgehog-like"/>
</dbReference>
<dbReference type="Gene3D" id="3.30.1380.10">
    <property type="match status" value="1"/>
</dbReference>
<reference evidence="3 4" key="1">
    <citation type="submission" date="2016-06" db="EMBL/GenBank/DDBJ databases">
        <authorList>
            <person name="Kjaerup R.B."/>
            <person name="Dalgaard T.S."/>
            <person name="Juul-Madsen H.R."/>
        </authorList>
    </citation>
    <scope>NUCLEOTIDE SEQUENCE [LARGE SCALE GENOMIC DNA]</scope>
    <source>
        <strain evidence="3 4">373-A1</strain>
    </source>
</reference>
<dbReference type="InterPro" id="IPR052179">
    <property type="entry name" value="DD-CPase-like"/>
</dbReference>
<dbReference type="CDD" id="cd14852">
    <property type="entry name" value="LD-carboxypeptidase"/>
    <property type="match status" value="1"/>
</dbReference>
<dbReference type="Pfam" id="PF02557">
    <property type="entry name" value="VanY"/>
    <property type="match status" value="1"/>
</dbReference>
<evidence type="ECO:0000259" key="2">
    <source>
        <dbReference type="Pfam" id="PF02557"/>
    </source>
</evidence>
<dbReference type="eggNOG" id="COG1876">
    <property type="taxonomic scope" value="Bacteria"/>
</dbReference>
<dbReference type="Gene3D" id="3.30.200.180">
    <property type="match status" value="1"/>
</dbReference>
<dbReference type="SUPFAM" id="SSF55166">
    <property type="entry name" value="Hedgehog/DD-peptidase"/>
    <property type="match status" value="1"/>
</dbReference>
<evidence type="ECO:0000313" key="4">
    <source>
        <dbReference type="Proteomes" id="UP000092714"/>
    </source>
</evidence>
<evidence type="ECO:0000256" key="1">
    <source>
        <dbReference type="SAM" id="Phobius"/>
    </source>
</evidence>